<keyword evidence="4" id="KW-1185">Reference proteome</keyword>
<dbReference type="SUPFAM" id="SSF47598">
    <property type="entry name" value="Ribbon-helix-helix"/>
    <property type="match status" value="1"/>
</dbReference>
<evidence type="ECO:0000313" key="3">
    <source>
        <dbReference type="EMBL" id="ACB96365.1"/>
    </source>
</evidence>
<protein>
    <submittedName>
        <fullName evidence="3">Plasmid stability protein</fullName>
    </submittedName>
</protein>
<reference evidence="4" key="1">
    <citation type="submission" date="2008-03" db="EMBL/GenBank/DDBJ databases">
        <title>Complete sequence of chromosome of Beijerinckia indica subsp. indica ATCC 9039.</title>
        <authorList>
            <consortium name="US DOE Joint Genome Institute"/>
            <person name="Copeland A."/>
            <person name="Lucas S."/>
            <person name="Lapidus A."/>
            <person name="Glavina del Rio T."/>
            <person name="Dalin E."/>
            <person name="Tice H."/>
            <person name="Bruce D."/>
            <person name="Goodwin L."/>
            <person name="Pitluck S."/>
            <person name="LaButti K."/>
            <person name="Schmutz J."/>
            <person name="Larimer F."/>
            <person name="Land M."/>
            <person name="Hauser L."/>
            <person name="Kyrpides N."/>
            <person name="Mikhailova N."/>
            <person name="Dunfield P.F."/>
            <person name="Dedysh S.N."/>
            <person name="Liesack W."/>
            <person name="Saw J.H."/>
            <person name="Alam M."/>
            <person name="Chen Y."/>
            <person name="Murrell J.C."/>
            <person name="Richardson P."/>
        </authorList>
    </citation>
    <scope>NUCLEOTIDE SEQUENCE [LARGE SCALE GENOMIC DNA]</scope>
    <source>
        <strain evidence="4">ATCC 9039 / DSM 1715 / NCIMB 8712</strain>
    </source>
</reference>
<dbReference type="eggNOG" id="COG4691">
    <property type="taxonomic scope" value="Bacteria"/>
</dbReference>
<dbReference type="EMBL" id="CP001016">
    <property type="protein sequence ID" value="ACB96365.1"/>
    <property type="molecule type" value="Genomic_DNA"/>
</dbReference>
<dbReference type="RefSeq" id="WP_012385716.1">
    <property type="nucleotide sequence ID" value="NC_010581.1"/>
</dbReference>
<name>B2IJZ0_BEII9</name>
<dbReference type="GO" id="GO:0006355">
    <property type="term" value="P:regulation of DNA-templated transcription"/>
    <property type="evidence" value="ECO:0007669"/>
    <property type="project" value="InterPro"/>
</dbReference>
<organism evidence="3 4">
    <name type="scientific">Beijerinckia indica subsp. indica (strain ATCC 9039 / DSM 1715 / NCIMB 8712)</name>
    <dbReference type="NCBI Taxonomy" id="395963"/>
    <lineage>
        <taxon>Bacteria</taxon>
        <taxon>Pseudomonadati</taxon>
        <taxon>Pseudomonadota</taxon>
        <taxon>Alphaproteobacteria</taxon>
        <taxon>Hyphomicrobiales</taxon>
        <taxon>Beijerinckiaceae</taxon>
        <taxon>Beijerinckia</taxon>
    </lineage>
</organism>
<dbReference type="OrthoDB" id="2389872at2"/>
<feature type="domain" description="Antitoxin FitA-like ribbon-helix-helix" evidence="2">
    <location>
        <begin position="2"/>
        <end position="40"/>
    </location>
</feature>
<proteinExistence type="predicted"/>
<dbReference type="Proteomes" id="UP000001695">
    <property type="component" value="Chromosome"/>
</dbReference>
<evidence type="ECO:0000256" key="1">
    <source>
        <dbReference type="SAM" id="MobiDB-lite"/>
    </source>
</evidence>
<feature type="compositionally biased region" description="Polar residues" evidence="1">
    <location>
        <begin position="84"/>
        <end position="94"/>
    </location>
</feature>
<dbReference type="KEGG" id="bid:Bind_2796"/>
<evidence type="ECO:0000313" key="4">
    <source>
        <dbReference type="Proteomes" id="UP000001695"/>
    </source>
</evidence>
<dbReference type="Gene3D" id="1.10.1220.10">
    <property type="entry name" value="Met repressor-like"/>
    <property type="match status" value="1"/>
</dbReference>
<dbReference type="HOGENOM" id="CLU_168829_2_1_5"/>
<reference evidence="3 4" key="2">
    <citation type="journal article" date="2010" name="J. Bacteriol.">
        <title>Complete genome sequence of Beijerinckia indica subsp. indica.</title>
        <authorList>
            <person name="Tamas I."/>
            <person name="Dedysh S.N."/>
            <person name="Liesack W."/>
            <person name="Stott M.B."/>
            <person name="Alam M."/>
            <person name="Murrell J.C."/>
            <person name="Dunfield P.F."/>
        </authorList>
    </citation>
    <scope>NUCLEOTIDE SEQUENCE [LARGE SCALE GENOMIC DNA]</scope>
    <source>
        <strain evidence="4">ATCC 9039 / DSM 1715 / NCIMB 8712</strain>
    </source>
</reference>
<dbReference type="InterPro" id="IPR013321">
    <property type="entry name" value="Arc_rbn_hlx_hlx"/>
</dbReference>
<dbReference type="AlphaFoldDB" id="B2IJZ0"/>
<sequence>MASLLIRNVDDALHARLKARAAAHRRSLEEEARELLRTAVAREEIPARETLADLARRLFGHVNGADVDVPPRGSASKREPADFSDSSYNPPDAS</sequence>
<feature type="region of interest" description="Disordered" evidence="1">
    <location>
        <begin position="63"/>
        <end position="94"/>
    </location>
</feature>
<dbReference type="STRING" id="395963.Bind_2796"/>
<evidence type="ECO:0000259" key="2">
    <source>
        <dbReference type="Pfam" id="PF22513"/>
    </source>
</evidence>
<dbReference type="InterPro" id="IPR010985">
    <property type="entry name" value="Ribbon_hlx_hlx"/>
</dbReference>
<accession>B2IJZ0</accession>
<dbReference type="InterPro" id="IPR053853">
    <property type="entry name" value="FitA-like_RHH"/>
</dbReference>
<gene>
    <name evidence="3" type="ordered locus">Bind_2796</name>
</gene>
<dbReference type="Pfam" id="PF22513">
    <property type="entry name" value="FitA-like_RHH"/>
    <property type="match status" value="1"/>
</dbReference>